<feature type="transmembrane region" description="Helical" evidence="8">
    <location>
        <begin position="201"/>
        <end position="218"/>
    </location>
</feature>
<feature type="transmembrane region" description="Helical" evidence="8">
    <location>
        <begin position="289"/>
        <end position="311"/>
    </location>
</feature>
<feature type="transmembrane region" description="Helical" evidence="8">
    <location>
        <begin position="6"/>
        <end position="29"/>
    </location>
</feature>
<keyword evidence="5 8" id="KW-0812">Transmembrane</keyword>
<reference evidence="9 10" key="1">
    <citation type="submission" date="2017-06" db="EMBL/GenBank/DDBJ databases">
        <authorList>
            <consortium name="Pathogen Informatics"/>
        </authorList>
    </citation>
    <scope>NUCLEOTIDE SEQUENCE [LARGE SCALE GENOMIC DNA]</scope>
    <source>
        <strain evidence="9 10">NCTC10570</strain>
    </source>
</reference>
<evidence type="ECO:0000256" key="7">
    <source>
        <dbReference type="ARBA" id="ARBA00023136"/>
    </source>
</evidence>
<protein>
    <submittedName>
        <fullName evidence="9">Auxin efflux carrier</fullName>
    </submittedName>
</protein>
<feature type="transmembrane region" description="Helical" evidence="8">
    <location>
        <begin position="105"/>
        <end position="123"/>
    </location>
</feature>
<dbReference type="eggNOG" id="COG0679">
    <property type="taxonomic scope" value="Bacteria"/>
</dbReference>
<comment type="subcellular location">
    <subcellularLocation>
        <location evidence="1">Cell membrane</location>
        <topology evidence="1">Multi-pass membrane protein</topology>
    </subcellularLocation>
</comment>
<dbReference type="PANTHER" id="PTHR36838:SF1">
    <property type="entry name" value="SLR1864 PROTEIN"/>
    <property type="match status" value="1"/>
</dbReference>
<evidence type="ECO:0000256" key="5">
    <source>
        <dbReference type="ARBA" id="ARBA00022692"/>
    </source>
</evidence>
<keyword evidence="3" id="KW-0813">Transport</keyword>
<feature type="transmembrane region" description="Helical" evidence="8">
    <location>
        <begin position="170"/>
        <end position="189"/>
    </location>
</feature>
<keyword evidence="4" id="KW-1003">Cell membrane</keyword>
<name>A0A239U656_9FIRM</name>
<evidence type="ECO:0000256" key="3">
    <source>
        <dbReference type="ARBA" id="ARBA00022448"/>
    </source>
</evidence>
<comment type="similarity">
    <text evidence="2">Belongs to the auxin efflux carrier (TC 2.A.69) family.</text>
</comment>
<dbReference type="GO" id="GO:0055085">
    <property type="term" value="P:transmembrane transport"/>
    <property type="evidence" value="ECO:0007669"/>
    <property type="project" value="InterPro"/>
</dbReference>
<dbReference type="PANTHER" id="PTHR36838">
    <property type="entry name" value="AUXIN EFFLUX CARRIER FAMILY PROTEIN"/>
    <property type="match status" value="1"/>
</dbReference>
<dbReference type="InterPro" id="IPR004776">
    <property type="entry name" value="Mem_transp_PIN-like"/>
</dbReference>
<evidence type="ECO:0000256" key="1">
    <source>
        <dbReference type="ARBA" id="ARBA00004651"/>
    </source>
</evidence>
<keyword evidence="7 8" id="KW-0472">Membrane</keyword>
<feature type="transmembrane region" description="Helical" evidence="8">
    <location>
        <begin position="72"/>
        <end position="93"/>
    </location>
</feature>
<feature type="transmembrane region" description="Helical" evidence="8">
    <location>
        <begin position="129"/>
        <end position="149"/>
    </location>
</feature>
<gene>
    <name evidence="9" type="ORF">SAMEA4364220_02138</name>
</gene>
<dbReference type="AlphaFoldDB" id="A0A239U656"/>
<feature type="transmembrane region" description="Helical" evidence="8">
    <location>
        <begin position="41"/>
        <end position="60"/>
    </location>
</feature>
<feature type="transmembrane region" description="Helical" evidence="8">
    <location>
        <begin position="259"/>
        <end position="282"/>
    </location>
</feature>
<organism evidence="9 10">
    <name type="scientific">Megamonas hypermegale</name>
    <dbReference type="NCBI Taxonomy" id="158847"/>
    <lineage>
        <taxon>Bacteria</taxon>
        <taxon>Bacillati</taxon>
        <taxon>Bacillota</taxon>
        <taxon>Negativicutes</taxon>
        <taxon>Selenomonadales</taxon>
        <taxon>Selenomonadaceae</taxon>
        <taxon>Megamonas</taxon>
    </lineage>
</organism>
<dbReference type="Proteomes" id="UP000215383">
    <property type="component" value="Chromosome 1"/>
</dbReference>
<keyword evidence="6 8" id="KW-1133">Transmembrane helix</keyword>
<dbReference type="GO" id="GO:0005886">
    <property type="term" value="C:plasma membrane"/>
    <property type="evidence" value="ECO:0007669"/>
    <property type="project" value="UniProtKB-SubCell"/>
</dbReference>
<dbReference type="Pfam" id="PF03547">
    <property type="entry name" value="Mem_trans"/>
    <property type="match status" value="1"/>
</dbReference>
<dbReference type="GeneID" id="78508118"/>
<sequence>MDTLLHAISGVLTLILMGLIGCVLAELGWINDTNKSILPKLINYVSLPLFFVYNITHTFSHDQLLHLIKGSIVPFISIAICFVLSVIAAHFMAPKSRRGIFQSSFTTSNVIFVGLPVTMALFGEEAIPYTLLYFFANTTFFWTLGNASIQSDSANFSYRKILTMSTLKRIFSPPILGFLISLVILIIDIPLPKFFLDTAQYMGNLTTPLALIFIGVTLHSMGLKKLRFDFSLSGICIGRFIIAPLSMFILAHIFPMPELMYKVFVIMASLPAMVQTVVLSSLYQTDPEYATLVVSSTTLLSIITIPIYMVLLS</sequence>
<feature type="transmembrane region" description="Helical" evidence="8">
    <location>
        <begin position="230"/>
        <end position="253"/>
    </location>
</feature>
<dbReference type="EMBL" id="LT906446">
    <property type="protein sequence ID" value="SNV05332.1"/>
    <property type="molecule type" value="Genomic_DNA"/>
</dbReference>
<evidence type="ECO:0000313" key="9">
    <source>
        <dbReference type="EMBL" id="SNV05332.1"/>
    </source>
</evidence>
<evidence type="ECO:0000256" key="8">
    <source>
        <dbReference type="SAM" id="Phobius"/>
    </source>
</evidence>
<dbReference type="InterPro" id="IPR038770">
    <property type="entry name" value="Na+/solute_symporter_sf"/>
</dbReference>
<dbReference type="RefSeq" id="WP_027890329.1">
    <property type="nucleotide sequence ID" value="NZ_LT906446.1"/>
</dbReference>
<keyword evidence="10" id="KW-1185">Reference proteome</keyword>
<evidence type="ECO:0000313" key="10">
    <source>
        <dbReference type="Proteomes" id="UP000215383"/>
    </source>
</evidence>
<accession>A0A239U656</accession>
<dbReference type="Gene3D" id="1.20.1530.20">
    <property type="match status" value="1"/>
</dbReference>
<evidence type="ECO:0000256" key="4">
    <source>
        <dbReference type="ARBA" id="ARBA00022475"/>
    </source>
</evidence>
<evidence type="ECO:0000256" key="6">
    <source>
        <dbReference type="ARBA" id="ARBA00022989"/>
    </source>
</evidence>
<evidence type="ECO:0000256" key="2">
    <source>
        <dbReference type="ARBA" id="ARBA00010145"/>
    </source>
</evidence>
<proteinExistence type="inferred from homology"/>